<keyword evidence="5 8" id="KW-1133">Transmembrane helix</keyword>
<dbReference type="Pfam" id="PF00005">
    <property type="entry name" value="ABC_tran"/>
    <property type="match status" value="1"/>
</dbReference>
<comment type="caution">
    <text evidence="11">The sequence shown here is derived from an EMBL/GenBank/DDBJ whole genome shotgun (WGS) entry which is preliminary data.</text>
</comment>
<accession>A0ABP8TXW3</accession>
<evidence type="ECO:0000256" key="4">
    <source>
        <dbReference type="ARBA" id="ARBA00022840"/>
    </source>
</evidence>
<organism evidence="11 12">
    <name type="scientific">Actinoallomurus liliacearum</name>
    <dbReference type="NCBI Taxonomy" id="1080073"/>
    <lineage>
        <taxon>Bacteria</taxon>
        <taxon>Bacillati</taxon>
        <taxon>Actinomycetota</taxon>
        <taxon>Actinomycetes</taxon>
        <taxon>Streptosporangiales</taxon>
        <taxon>Thermomonosporaceae</taxon>
        <taxon>Actinoallomurus</taxon>
    </lineage>
</organism>
<dbReference type="InterPro" id="IPR036640">
    <property type="entry name" value="ABC1_TM_sf"/>
</dbReference>
<feature type="region of interest" description="Disordered" evidence="7">
    <location>
        <begin position="1"/>
        <end position="55"/>
    </location>
</feature>
<dbReference type="EMBL" id="BAABHJ010000032">
    <property type="protein sequence ID" value="GAA4616269.1"/>
    <property type="molecule type" value="Genomic_DNA"/>
</dbReference>
<protein>
    <submittedName>
        <fullName evidence="11">ABC transporter ATP-binding protein</fullName>
    </submittedName>
</protein>
<evidence type="ECO:0000256" key="1">
    <source>
        <dbReference type="ARBA" id="ARBA00004651"/>
    </source>
</evidence>
<sequence>MRRGSTTRAGNEGRDQRENDDQARAEQDGSGRDRDEQGGGRRIGQVQDDAREAGAGEGAVVGEMAALPWQAHLGELAATSLAGMSRRLPTLVGAAIRLAWRASRFDTTATVVLNLAAGVFTAYGLLATSGVLTALFSGGATPDRVRAALPSLALVAGAAALRSGLQAGAGWAQARLKPKVNRMVETRLFDLTMRVDLTAFDDTDFHDAMHRARQRGLYEASAVVQEAIDILTGLVGLTAAAGALGVLHPVLLPLLLLTAVPDGWAAARSARMRYLTIFTLSPVRRRKWVLADLMADRDSAAEIRAFTMRGFLGREHDRLGAEECAVHVGLARRQTVVQVLGEIAGGLATGAVYVVLGVLLATGALPLAVAGTAVLAIRSGKTSLASLLYAVNQCYESGLYFADYLDFCAEAERRIPERRTGPVPVTFDSISTEDVWFTYPGAEEPSLRGVSVRIRAGQVVALVGENGSGKTTLAKILAGLYRPDAGEVRWDADRLSEVDLERLRENVSVIPQDYTHWPMTARHNIAMGRTPDDARIAEAARASGADEVIEPLSQGYGTLLDRRFKDGHELSGGQWQRIAVARGFYRDAPLLICDEPTAALDARAEHALFERIRGHAGGRTVLLITHRLASVRHADQVYVLDHGRVVEEGPPAALLAAGGVFGELYDLQARAYRLEADQPRGPGPSR</sequence>
<name>A0ABP8TXW3_9ACTN</name>
<keyword evidence="2 8" id="KW-0812">Transmembrane</keyword>
<keyword evidence="4 11" id="KW-0067">ATP-binding</keyword>
<evidence type="ECO:0000259" key="9">
    <source>
        <dbReference type="PROSITE" id="PS50893"/>
    </source>
</evidence>
<dbReference type="SUPFAM" id="SSF90123">
    <property type="entry name" value="ABC transporter transmembrane region"/>
    <property type="match status" value="1"/>
</dbReference>
<feature type="transmembrane region" description="Helical" evidence="8">
    <location>
        <begin position="111"/>
        <end position="136"/>
    </location>
</feature>
<proteinExistence type="predicted"/>
<dbReference type="Gene3D" id="1.20.1560.10">
    <property type="entry name" value="ABC transporter type 1, transmembrane domain"/>
    <property type="match status" value="1"/>
</dbReference>
<dbReference type="Proteomes" id="UP001500212">
    <property type="component" value="Unassembled WGS sequence"/>
</dbReference>
<keyword evidence="6 8" id="KW-0472">Membrane</keyword>
<feature type="compositionally biased region" description="Basic and acidic residues" evidence="7">
    <location>
        <begin position="11"/>
        <end position="39"/>
    </location>
</feature>
<dbReference type="PROSITE" id="PS00211">
    <property type="entry name" value="ABC_TRANSPORTER_1"/>
    <property type="match status" value="1"/>
</dbReference>
<dbReference type="InterPro" id="IPR027417">
    <property type="entry name" value="P-loop_NTPase"/>
</dbReference>
<keyword evidence="12" id="KW-1185">Reference proteome</keyword>
<evidence type="ECO:0000256" key="6">
    <source>
        <dbReference type="ARBA" id="ARBA00023136"/>
    </source>
</evidence>
<dbReference type="InterPro" id="IPR003439">
    <property type="entry name" value="ABC_transporter-like_ATP-bd"/>
</dbReference>
<dbReference type="InterPro" id="IPR039421">
    <property type="entry name" value="Type_1_exporter"/>
</dbReference>
<evidence type="ECO:0000256" key="3">
    <source>
        <dbReference type="ARBA" id="ARBA00022741"/>
    </source>
</evidence>
<evidence type="ECO:0000256" key="7">
    <source>
        <dbReference type="SAM" id="MobiDB-lite"/>
    </source>
</evidence>
<dbReference type="PROSITE" id="PS50893">
    <property type="entry name" value="ABC_TRANSPORTER_2"/>
    <property type="match status" value="1"/>
</dbReference>
<dbReference type="PANTHER" id="PTHR24221">
    <property type="entry name" value="ATP-BINDING CASSETTE SUB-FAMILY B"/>
    <property type="match status" value="1"/>
</dbReference>
<comment type="subcellular location">
    <subcellularLocation>
        <location evidence="1">Cell membrane</location>
        <topology evidence="1">Multi-pass membrane protein</topology>
    </subcellularLocation>
</comment>
<reference evidence="12" key="1">
    <citation type="journal article" date="2019" name="Int. J. Syst. Evol. Microbiol.">
        <title>The Global Catalogue of Microorganisms (GCM) 10K type strain sequencing project: providing services to taxonomists for standard genome sequencing and annotation.</title>
        <authorList>
            <consortium name="The Broad Institute Genomics Platform"/>
            <consortium name="The Broad Institute Genome Sequencing Center for Infectious Disease"/>
            <person name="Wu L."/>
            <person name="Ma J."/>
        </authorList>
    </citation>
    <scope>NUCLEOTIDE SEQUENCE [LARGE SCALE GENOMIC DNA]</scope>
    <source>
        <strain evidence="12">JCM 17938</strain>
    </source>
</reference>
<evidence type="ECO:0000259" key="10">
    <source>
        <dbReference type="PROSITE" id="PS50929"/>
    </source>
</evidence>
<evidence type="ECO:0000313" key="11">
    <source>
        <dbReference type="EMBL" id="GAA4616269.1"/>
    </source>
</evidence>
<evidence type="ECO:0000256" key="2">
    <source>
        <dbReference type="ARBA" id="ARBA00022692"/>
    </source>
</evidence>
<dbReference type="RefSeq" id="WP_345364577.1">
    <property type="nucleotide sequence ID" value="NZ_BAABHJ010000032.1"/>
</dbReference>
<dbReference type="PROSITE" id="PS50929">
    <property type="entry name" value="ABC_TM1F"/>
    <property type="match status" value="1"/>
</dbReference>
<feature type="domain" description="ABC transporter" evidence="9">
    <location>
        <begin position="430"/>
        <end position="667"/>
    </location>
</feature>
<keyword evidence="3" id="KW-0547">Nucleotide-binding</keyword>
<evidence type="ECO:0000256" key="5">
    <source>
        <dbReference type="ARBA" id="ARBA00022989"/>
    </source>
</evidence>
<dbReference type="InterPro" id="IPR011527">
    <property type="entry name" value="ABC1_TM_dom"/>
</dbReference>
<dbReference type="GO" id="GO:0005524">
    <property type="term" value="F:ATP binding"/>
    <property type="evidence" value="ECO:0007669"/>
    <property type="project" value="UniProtKB-KW"/>
</dbReference>
<feature type="transmembrane region" description="Helical" evidence="8">
    <location>
        <begin position="351"/>
        <end position="377"/>
    </location>
</feature>
<dbReference type="InterPro" id="IPR017871">
    <property type="entry name" value="ABC_transporter-like_CS"/>
</dbReference>
<evidence type="ECO:0000256" key="8">
    <source>
        <dbReference type="SAM" id="Phobius"/>
    </source>
</evidence>
<dbReference type="SMART" id="SM00382">
    <property type="entry name" value="AAA"/>
    <property type="match status" value="1"/>
</dbReference>
<feature type="domain" description="ABC transmembrane type-1" evidence="10">
    <location>
        <begin position="109"/>
        <end position="396"/>
    </location>
</feature>
<dbReference type="InterPro" id="IPR003593">
    <property type="entry name" value="AAA+_ATPase"/>
</dbReference>
<gene>
    <name evidence="11" type="ORF">GCM10023195_72240</name>
</gene>
<dbReference type="SUPFAM" id="SSF52540">
    <property type="entry name" value="P-loop containing nucleoside triphosphate hydrolases"/>
    <property type="match status" value="1"/>
</dbReference>
<dbReference type="PANTHER" id="PTHR24221:SF646">
    <property type="entry name" value="HAEMOLYSIN SECRETION ATP-BINDING PROTEIN"/>
    <property type="match status" value="1"/>
</dbReference>
<evidence type="ECO:0000313" key="12">
    <source>
        <dbReference type="Proteomes" id="UP001500212"/>
    </source>
</evidence>
<dbReference type="Gene3D" id="3.40.50.300">
    <property type="entry name" value="P-loop containing nucleotide triphosphate hydrolases"/>
    <property type="match status" value="1"/>
</dbReference>